<dbReference type="Pfam" id="PF00248">
    <property type="entry name" value="Aldo_ket_red"/>
    <property type="match status" value="1"/>
</dbReference>
<feature type="domain" description="NADP-dependent oxidoreductase" evidence="1">
    <location>
        <begin position="50"/>
        <end position="308"/>
    </location>
</feature>
<dbReference type="PANTHER" id="PTHR43312:SF1">
    <property type="entry name" value="NADP-DEPENDENT OXIDOREDUCTASE DOMAIN-CONTAINING PROTEIN"/>
    <property type="match status" value="1"/>
</dbReference>
<organism evidence="2 3">
    <name type="scientific">Deinococcus indicus</name>
    <dbReference type="NCBI Taxonomy" id="223556"/>
    <lineage>
        <taxon>Bacteria</taxon>
        <taxon>Thermotogati</taxon>
        <taxon>Deinococcota</taxon>
        <taxon>Deinococci</taxon>
        <taxon>Deinococcales</taxon>
        <taxon>Deinococcaceae</taxon>
        <taxon>Deinococcus</taxon>
    </lineage>
</organism>
<gene>
    <name evidence="2" type="ORF">CBQ26_11250</name>
</gene>
<protein>
    <submittedName>
        <fullName evidence="2">Aldo/keto reductase</fullName>
    </submittedName>
</protein>
<accession>A0A246BKM7</accession>
<name>A0A246BKM7_9DEIO</name>
<evidence type="ECO:0000313" key="3">
    <source>
        <dbReference type="Proteomes" id="UP000197208"/>
    </source>
</evidence>
<dbReference type="AlphaFoldDB" id="A0A246BKM7"/>
<keyword evidence="3" id="KW-1185">Reference proteome</keyword>
<reference evidence="2 3" key="1">
    <citation type="submission" date="2017-05" db="EMBL/GenBank/DDBJ databases">
        <title>De novo genome assembly of Deniococcus indicus strain DR1.</title>
        <authorList>
            <person name="Chauhan D."/>
            <person name="Yennamalli R.M."/>
            <person name="Priyadarshini R."/>
        </authorList>
    </citation>
    <scope>NUCLEOTIDE SEQUENCE [LARGE SCALE GENOMIC DNA]</scope>
    <source>
        <strain evidence="2 3">DR1</strain>
    </source>
</reference>
<dbReference type="Proteomes" id="UP000197208">
    <property type="component" value="Unassembled WGS sequence"/>
</dbReference>
<proteinExistence type="predicted"/>
<evidence type="ECO:0000313" key="2">
    <source>
        <dbReference type="EMBL" id="OWL95839.1"/>
    </source>
</evidence>
<evidence type="ECO:0000259" key="1">
    <source>
        <dbReference type="Pfam" id="PF00248"/>
    </source>
</evidence>
<dbReference type="InterPro" id="IPR053135">
    <property type="entry name" value="AKR2_Oxidoreductase"/>
</dbReference>
<dbReference type="PANTHER" id="PTHR43312">
    <property type="entry name" value="D-THREO-ALDOSE 1-DEHYDROGENASE"/>
    <property type="match status" value="1"/>
</dbReference>
<dbReference type="EMBL" id="NHMK01000014">
    <property type="protein sequence ID" value="OWL95839.1"/>
    <property type="molecule type" value="Genomic_DNA"/>
</dbReference>
<dbReference type="Gene3D" id="3.20.20.100">
    <property type="entry name" value="NADP-dependent oxidoreductase domain"/>
    <property type="match status" value="1"/>
</dbReference>
<dbReference type="SUPFAM" id="SSF51430">
    <property type="entry name" value="NAD(P)-linked oxidoreductase"/>
    <property type="match status" value="1"/>
</dbReference>
<sequence>MTSSLSGLGRPFDPASPRLGVGLAALGRPGYINLGHAGDLPDRSVAGMQAQAWAVLDAAYAAGVRYFDAARSYGRAEEFLGAWVQARGHRDAVLGSKWGYTYVADWQPDAAVHEVKTHDRATLDRQWPQTLAALGMAPDLYLIHSATLESGVLDDPAVLSRLAELAAEGVRVGLSTSGPAQADTIRRALEMQVDGVNPLSAVQATWNLLDRSAGAALADAHAAGWVTVVKEGVANGRLSARGLSGRGDVPAPLAALAAELGVTPDAAALAAVLAQPWADMVLSGASNTDQLAQNLAALRVQVPADTLPELTLDARTYWQERAALPWN</sequence>
<dbReference type="RefSeq" id="WP_088248736.1">
    <property type="nucleotide sequence ID" value="NZ_NHMK01000014.1"/>
</dbReference>
<dbReference type="InterPro" id="IPR023210">
    <property type="entry name" value="NADP_OxRdtase_dom"/>
</dbReference>
<dbReference type="OrthoDB" id="5522046at2"/>
<dbReference type="InterPro" id="IPR036812">
    <property type="entry name" value="NAD(P)_OxRdtase_dom_sf"/>
</dbReference>
<comment type="caution">
    <text evidence="2">The sequence shown here is derived from an EMBL/GenBank/DDBJ whole genome shotgun (WGS) entry which is preliminary data.</text>
</comment>